<dbReference type="PANTHER" id="PTHR41317">
    <property type="entry name" value="PD-(D_E)XK NUCLEASE FAMILY TRANSPOSASE"/>
    <property type="match status" value="1"/>
</dbReference>
<evidence type="ECO:0000313" key="2">
    <source>
        <dbReference type="Proteomes" id="UP000242497"/>
    </source>
</evidence>
<dbReference type="OrthoDB" id="2973070at2"/>
<gene>
    <name evidence="1" type="ORF">SAMN02744037_02430</name>
</gene>
<protein>
    <recommendedName>
        <fullName evidence="3">Rpn family recombination-promoting nuclease/putative transposase</fullName>
    </recommendedName>
</protein>
<dbReference type="RefSeq" id="WP_072890364.1">
    <property type="nucleotide sequence ID" value="NZ_FRAE01000077.1"/>
</dbReference>
<dbReference type="Pfam" id="PF12784">
    <property type="entry name" value="PDDEXK_2"/>
    <property type="match status" value="1"/>
</dbReference>
<dbReference type="InterPro" id="IPR010106">
    <property type="entry name" value="RpnA"/>
</dbReference>
<evidence type="ECO:0008006" key="3">
    <source>
        <dbReference type="Google" id="ProtNLM"/>
    </source>
</evidence>
<accession>A0A1M6SU27</accession>
<dbReference type="Proteomes" id="UP000242497">
    <property type="component" value="Unassembled WGS sequence"/>
</dbReference>
<keyword evidence="2" id="KW-1185">Reference proteome</keyword>
<dbReference type="STRING" id="1123349.SAMN02744037_02430"/>
<dbReference type="NCBIfam" id="TIGR01784">
    <property type="entry name" value="T_den_put_tspse"/>
    <property type="match status" value="1"/>
</dbReference>
<reference evidence="2" key="1">
    <citation type="submission" date="2016-11" db="EMBL/GenBank/DDBJ databases">
        <authorList>
            <person name="Varghese N."/>
            <person name="Submissions S."/>
        </authorList>
    </citation>
    <scope>NUCLEOTIDE SEQUENCE [LARGE SCALE GENOMIC DNA]</scope>
    <source>
        <strain evidence="2">DSM 15518</strain>
    </source>
</reference>
<evidence type="ECO:0000313" key="1">
    <source>
        <dbReference type="EMBL" id="SHK48195.1"/>
    </source>
</evidence>
<dbReference type="AlphaFoldDB" id="A0A1M6SU27"/>
<sequence>MERFKPLNDFVFKKLFGENEVKDNLIAFLNSVLDKKDRERLVSVEILDNKDLTREMIDDKEGILDVRAKTKDGTQIDIEVQLTDEHNMEKRTLFYWSRLYSKELKKGQNYNKLNKVITINILDFKYLEIDKFHSKFHLWEDEIKDYMLTDLVEIHFIEIPKFRELPNKNLKEDKLQRWLTFFNQDISEEELKELIAMDADIKRAEKRLEYLSSDPKMREIYEAREKALHDRISRMENAMEKGIKKGKKIGEEKAKIDIAKKLILMDMDTEQILNATGLSKEDIDKLYKETH</sequence>
<dbReference type="PANTHER" id="PTHR41317:SF1">
    <property type="entry name" value="PD-(D_E)XK NUCLEASE FAMILY TRANSPOSASE"/>
    <property type="match status" value="1"/>
</dbReference>
<name>A0A1M6SU27_9FIRM</name>
<dbReference type="EMBL" id="FRAE01000077">
    <property type="protein sequence ID" value="SHK48195.1"/>
    <property type="molecule type" value="Genomic_DNA"/>
</dbReference>
<proteinExistence type="predicted"/>
<organism evidence="1 2">
    <name type="scientific">Tepidibacter formicigenes DSM 15518</name>
    <dbReference type="NCBI Taxonomy" id="1123349"/>
    <lineage>
        <taxon>Bacteria</taxon>
        <taxon>Bacillati</taxon>
        <taxon>Bacillota</taxon>
        <taxon>Clostridia</taxon>
        <taxon>Peptostreptococcales</taxon>
        <taxon>Peptostreptococcaceae</taxon>
        <taxon>Tepidibacter</taxon>
    </lineage>
</organism>